<evidence type="ECO:0000313" key="3">
    <source>
        <dbReference type="EMBL" id="CAL5224613.1"/>
    </source>
</evidence>
<sequence>MGRNLDIAGTACQAIVLTIVACLHAAAASSATGGLSAVPLNFQGDRNDRNAGLQAWGHLLGSAVLFNKAGDGMAAATSLAKLIQDAQQQVALQSVSLEESGGSPKKAAALRRTKILHSEEEKKCPSENPLECWVSDMTEALNKQTKTAVSKAWLSVKGALGMGASKESGKALHGADNQSEGAQQSQSEEEEELPPFLSDVEAVEVGQPKIFNFEWEPFSTEVAGVEVEANLFNVAPCAVLVNARGIKVETTLIKVEPTLFSISPKGVNVEGAVIEVSPKLISIDPKGSTLDIELPGHIHVDGSAIDVTPKGEENDFGRGAERDDDHIN</sequence>
<feature type="region of interest" description="Disordered" evidence="1">
    <location>
        <begin position="303"/>
        <end position="328"/>
    </location>
</feature>
<evidence type="ECO:0000256" key="2">
    <source>
        <dbReference type="SAM" id="SignalP"/>
    </source>
</evidence>
<evidence type="ECO:0000256" key="1">
    <source>
        <dbReference type="SAM" id="MobiDB-lite"/>
    </source>
</evidence>
<feature type="region of interest" description="Disordered" evidence="1">
    <location>
        <begin position="165"/>
        <end position="195"/>
    </location>
</feature>
<reference evidence="3 4" key="1">
    <citation type="submission" date="2024-06" db="EMBL/GenBank/DDBJ databases">
        <authorList>
            <person name="Kraege A."/>
            <person name="Thomma B."/>
        </authorList>
    </citation>
    <scope>NUCLEOTIDE SEQUENCE [LARGE SCALE GENOMIC DNA]</scope>
</reference>
<accession>A0ABP1FXL8</accession>
<evidence type="ECO:0000313" key="4">
    <source>
        <dbReference type="Proteomes" id="UP001497392"/>
    </source>
</evidence>
<feature type="signal peptide" evidence="2">
    <location>
        <begin position="1"/>
        <end position="28"/>
    </location>
</feature>
<feature type="compositionally biased region" description="Basic and acidic residues" evidence="1">
    <location>
        <begin position="309"/>
        <end position="328"/>
    </location>
</feature>
<gene>
    <name evidence="3" type="primary">g7327</name>
    <name evidence="3" type="ORF">VP750_LOCUS6272</name>
</gene>
<dbReference type="PROSITE" id="PS51257">
    <property type="entry name" value="PROKAR_LIPOPROTEIN"/>
    <property type="match status" value="1"/>
</dbReference>
<protein>
    <submittedName>
        <fullName evidence="3">G7327 protein</fullName>
    </submittedName>
</protein>
<dbReference type="EMBL" id="CAXHTA020000011">
    <property type="protein sequence ID" value="CAL5224613.1"/>
    <property type="molecule type" value="Genomic_DNA"/>
</dbReference>
<dbReference type="Proteomes" id="UP001497392">
    <property type="component" value="Unassembled WGS sequence"/>
</dbReference>
<comment type="caution">
    <text evidence="3">The sequence shown here is derived from an EMBL/GenBank/DDBJ whole genome shotgun (WGS) entry which is preliminary data.</text>
</comment>
<keyword evidence="4" id="KW-1185">Reference proteome</keyword>
<name>A0ABP1FXL8_9CHLO</name>
<keyword evidence="2" id="KW-0732">Signal</keyword>
<proteinExistence type="predicted"/>
<feature type="chain" id="PRO_5045630501" evidence="2">
    <location>
        <begin position="29"/>
        <end position="328"/>
    </location>
</feature>
<organism evidence="3 4">
    <name type="scientific">Coccomyxa viridis</name>
    <dbReference type="NCBI Taxonomy" id="1274662"/>
    <lineage>
        <taxon>Eukaryota</taxon>
        <taxon>Viridiplantae</taxon>
        <taxon>Chlorophyta</taxon>
        <taxon>core chlorophytes</taxon>
        <taxon>Trebouxiophyceae</taxon>
        <taxon>Trebouxiophyceae incertae sedis</taxon>
        <taxon>Coccomyxaceae</taxon>
        <taxon>Coccomyxa</taxon>
    </lineage>
</organism>